<organism evidence="2">
    <name type="scientific">Tuwongella immobilis</name>
    <dbReference type="NCBI Taxonomy" id="692036"/>
    <lineage>
        <taxon>Bacteria</taxon>
        <taxon>Pseudomonadati</taxon>
        <taxon>Planctomycetota</taxon>
        <taxon>Planctomycetia</taxon>
        <taxon>Gemmatales</taxon>
        <taxon>Gemmataceae</taxon>
        <taxon>Tuwongella</taxon>
    </lineage>
</organism>
<gene>
    <name evidence="2" type="ORF">GMBLW1_44710</name>
</gene>
<reference evidence="2" key="1">
    <citation type="submission" date="2019-04" db="EMBL/GenBank/DDBJ databases">
        <authorList>
            <consortium name="Science for Life Laboratories"/>
        </authorList>
    </citation>
    <scope>NUCLEOTIDE SEQUENCE</scope>
    <source>
        <strain evidence="2">MBLW1</strain>
    </source>
</reference>
<dbReference type="KEGG" id="tim:GMBLW1_44710"/>
<protein>
    <submittedName>
        <fullName evidence="2">Uncharacterized protein</fullName>
    </submittedName>
</protein>
<keyword evidence="3" id="KW-1185">Reference proteome</keyword>
<keyword evidence="1" id="KW-0812">Transmembrane</keyword>
<sequence length="97" mass="10536">MASDFDPTEPRFPWGFLIASLLPIGLIVATFALPAVLDRQDGMRYGLACALLAGPSGVVVSVFGLLRLWLGHGRRFPALRWLVWLPIFIGAAVFVLG</sequence>
<dbReference type="AlphaFoldDB" id="A0A6C2YV21"/>
<feature type="transmembrane region" description="Helical" evidence="1">
    <location>
        <begin position="78"/>
        <end position="96"/>
    </location>
</feature>
<dbReference type="InParanoid" id="A0A6C2YV21"/>
<dbReference type="Proteomes" id="UP000464378">
    <property type="component" value="Chromosome"/>
</dbReference>
<feature type="transmembrane region" description="Helical" evidence="1">
    <location>
        <begin position="45"/>
        <end position="66"/>
    </location>
</feature>
<keyword evidence="1" id="KW-1133">Transmembrane helix</keyword>
<dbReference type="EMBL" id="LR586016">
    <property type="protein sequence ID" value="VIP04722.1"/>
    <property type="molecule type" value="Genomic_DNA"/>
</dbReference>
<name>A0A6C2YV21_9BACT</name>
<keyword evidence="1" id="KW-0472">Membrane</keyword>
<feature type="transmembrane region" description="Helical" evidence="1">
    <location>
        <begin position="12"/>
        <end position="33"/>
    </location>
</feature>
<evidence type="ECO:0000313" key="2">
    <source>
        <dbReference type="EMBL" id="VIP04722.1"/>
    </source>
</evidence>
<accession>A0A6C2YV21</accession>
<evidence type="ECO:0000256" key="1">
    <source>
        <dbReference type="SAM" id="Phobius"/>
    </source>
</evidence>
<dbReference type="EMBL" id="LR593887">
    <property type="protein sequence ID" value="VTS06803.1"/>
    <property type="molecule type" value="Genomic_DNA"/>
</dbReference>
<proteinExistence type="predicted"/>
<evidence type="ECO:0000313" key="3">
    <source>
        <dbReference type="Proteomes" id="UP000464378"/>
    </source>
</evidence>